<dbReference type="EMBL" id="PXYL01000002">
    <property type="protein sequence ID" value="PSJ63090.1"/>
    <property type="molecule type" value="Genomic_DNA"/>
</dbReference>
<name>A0A2P7SKR8_9HYPH</name>
<comment type="caution">
    <text evidence="1">The sequence shown here is derived from an EMBL/GenBank/DDBJ whole genome shotgun (WGS) entry which is preliminary data.</text>
</comment>
<keyword evidence="2" id="KW-1185">Reference proteome</keyword>
<gene>
    <name evidence="1" type="ORF">C7I85_05930</name>
</gene>
<evidence type="ECO:0000313" key="2">
    <source>
        <dbReference type="Proteomes" id="UP000240653"/>
    </source>
</evidence>
<sequence>MKAFITAVVIAIIIAIAGLFGLAAIQKPVYQAFATSSTRVGNPGHNLIGNAWKDTASAHPQVG</sequence>
<accession>A0A2P7SKR8</accession>
<evidence type="ECO:0000313" key="1">
    <source>
        <dbReference type="EMBL" id="PSJ63090.1"/>
    </source>
</evidence>
<proteinExistence type="predicted"/>
<organism evidence="1 2">
    <name type="scientific">Pseudaminobacter soli</name>
    <name type="common">ex Li et al. 2025</name>
    <dbReference type="NCBI Taxonomy" id="1295366"/>
    <lineage>
        <taxon>Bacteria</taxon>
        <taxon>Pseudomonadati</taxon>
        <taxon>Pseudomonadota</taxon>
        <taxon>Alphaproteobacteria</taxon>
        <taxon>Hyphomicrobiales</taxon>
        <taxon>Phyllobacteriaceae</taxon>
        <taxon>Pseudaminobacter</taxon>
    </lineage>
</organism>
<dbReference type="AlphaFoldDB" id="A0A2P7SKR8"/>
<dbReference type="RefSeq" id="WP_106723001.1">
    <property type="nucleotide sequence ID" value="NZ_PXYL01000002.1"/>
</dbReference>
<protein>
    <submittedName>
        <fullName evidence="1">Uncharacterized protein</fullName>
    </submittedName>
</protein>
<reference evidence="1 2" key="1">
    <citation type="submission" date="2018-03" db="EMBL/GenBank/DDBJ databases">
        <title>The draft genome of Mesorhizobium soli JCM 19897.</title>
        <authorList>
            <person name="Li L."/>
            <person name="Liu L."/>
            <person name="Liang L."/>
            <person name="Wang T."/>
            <person name="Zhang X."/>
        </authorList>
    </citation>
    <scope>NUCLEOTIDE SEQUENCE [LARGE SCALE GENOMIC DNA]</scope>
    <source>
        <strain evidence="1 2">JCM 19897</strain>
    </source>
</reference>
<dbReference type="Proteomes" id="UP000240653">
    <property type="component" value="Unassembled WGS sequence"/>
</dbReference>
<dbReference type="OrthoDB" id="8002257at2"/>